<feature type="compositionally biased region" description="Basic residues" evidence="2">
    <location>
        <begin position="387"/>
        <end position="397"/>
    </location>
</feature>
<proteinExistence type="predicted"/>
<dbReference type="eggNOG" id="ENOG502SKRB">
    <property type="taxonomic scope" value="Eukaryota"/>
</dbReference>
<feature type="compositionally biased region" description="Acidic residues" evidence="2">
    <location>
        <begin position="372"/>
        <end position="382"/>
    </location>
</feature>
<dbReference type="VEuPathDB" id="FungiDB:CC1G_03634"/>
<dbReference type="GeneID" id="6005266"/>
<feature type="coiled-coil region" evidence="1">
    <location>
        <begin position="206"/>
        <end position="277"/>
    </location>
</feature>
<dbReference type="RefSeq" id="XP_001828840.2">
    <property type="nucleotide sequence ID" value="XM_001828788.2"/>
</dbReference>
<feature type="compositionally biased region" description="Polar residues" evidence="2">
    <location>
        <begin position="171"/>
        <end position="183"/>
    </location>
</feature>
<name>A8N1U1_COPC7</name>
<comment type="caution">
    <text evidence="3">The sequence shown here is derived from an EMBL/GenBank/DDBJ whole genome shotgun (WGS) entry which is preliminary data.</text>
</comment>
<dbReference type="AlphaFoldDB" id="A8N1U1"/>
<protein>
    <submittedName>
        <fullName evidence="3">Uncharacterized protein</fullName>
    </submittedName>
</protein>
<dbReference type="InParanoid" id="A8N1U1"/>
<keyword evidence="1" id="KW-0175">Coiled coil</keyword>
<dbReference type="HOGENOM" id="CLU_029047_0_0_1"/>
<dbReference type="OrthoDB" id="3258416at2759"/>
<dbReference type="EMBL" id="AACS02000001">
    <property type="protein sequence ID" value="EAU92847.2"/>
    <property type="molecule type" value="Genomic_DNA"/>
</dbReference>
<evidence type="ECO:0000256" key="1">
    <source>
        <dbReference type="SAM" id="Coils"/>
    </source>
</evidence>
<organism evidence="3 4">
    <name type="scientific">Coprinopsis cinerea (strain Okayama-7 / 130 / ATCC MYA-4618 / FGSC 9003)</name>
    <name type="common">Inky cap fungus</name>
    <name type="synonym">Hormographiella aspergillata</name>
    <dbReference type="NCBI Taxonomy" id="240176"/>
    <lineage>
        <taxon>Eukaryota</taxon>
        <taxon>Fungi</taxon>
        <taxon>Dikarya</taxon>
        <taxon>Basidiomycota</taxon>
        <taxon>Agaricomycotina</taxon>
        <taxon>Agaricomycetes</taxon>
        <taxon>Agaricomycetidae</taxon>
        <taxon>Agaricales</taxon>
        <taxon>Agaricineae</taxon>
        <taxon>Psathyrellaceae</taxon>
        <taxon>Coprinopsis</taxon>
    </lineage>
</organism>
<feature type="compositionally biased region" description="Pro residues" evidence="2">
    <location>
        <begin position="496"/>
        <end position="516"/>
    </location>
</feature>
<dbReference type="STRING" id="240176.A8N1U1"/>
<feature type="region of interest" description="Disordered" evidence="2">
    <location>
        <begin position="42"/>
        <end position="198"/>
    </location>
</feature>
<feature type="compositionally biased region" description="Polar residues" evidence="2">
    <location>
        <begin position="462"/>
        <end position="473"/>
    </location>
</feature>
<keyword evidence="4" id="KW-1185">Reference proteome</keyword>
<reference evidence="3 4" key="1">
    <citation type="journal article" date="2010" name="Proc. Natl. Acad. Sci. U.S.A.">
        <title>Insights into evolution of multicellular fungi from the assembled chromosomes of the mushroom Coprinopsis cinerea (Coprinus cinereus).</title>
        <authorList>
            <person name="Stajich J.E."/>
            <person name="Wilke S.K."/>
            <person name="Ahren D."/>
            <person name="Au C.H."/>
            <person name="Birren B.W."/>
            <person name="Borodovsky M."/>
            <person name="Burns C."/>
            <person name="Canback B."/>
            <person name="Casselton L.A."/>
            <person name="Cheng C.K."/>
            <person name="Deng J."/>
            <person name="Dietrich F.S."/>
            <person name="Fargo D.C."/>
            <person name="Farman M.L."/>
            <person name="Gathman A.C."/>
            <person name="Goldberg J."/>
            <person name="Guigo R."/>
            <person name="Hoegger P.J."/>
            <person name="Hooker J.B."/>
            <person name="Huggins A."/>
            <person name="James T.Y."/>
            <person name="Kamada T."/>
            <person name="Kilaru S."/>
            <person name="Kodira C."/>
            <person name="Kues U."/>
            <person name="Kupfer D."/>
            <person name="Kwan H.S."/>
            <person name="Lomsadze A."/>
            <person name="Li W."/>
            <person name="Lilly W.W."/>
            <person name="Ma L.J."/>
            <person name="Mackey A.J."/>
            <person name="Manning G."/>
            <person name="Martin F."/>
            <person name="Muraguchi H."/>
            <person name="Natvig D.O."/>
            <person name="Palmerini H."/>
            <person name="Ramesh M.A."/>
            <person name="Rehmeyer C.J."/>
            <person name="Roe B.A."/>
            <person name="Shenoy N."/>
            <person name="Stanke M."/>
            <person name="Ter-Hovhannisyan V."/>
            <person name="Tunlid A."/>
            <person name="Velagapudi R."/>
            <person name="Vision T.J."/>
            <person name="Zeng Q."/>
            <person name="Zolan M.E."/>
            <person name="Pukkila P.J."/>
        </authorList>
    </citation>
    <scope>NUCLEOTIDE SEQUENCE [LARGE SCALE GENOMIC DNA]</scope>
    <source>
        <strain evidence="4">Okayama-7 / 130 / ATCC MYA-4618 / FGSC 9003</strain>
    </source>
</reference>
<feature type="region of interest" description="Disordered" evidence="2">
    <location>
        <begin position="321"/>
        <end position="581"/>
    </location>
</feature>
<dbReference type="Proteomes" id="UP000001861">
    <property type="component" value="Unassembled WGS sequence"/>
</dbReference>
<sequence>MPPLPSREVLESMKRADLQRLCKDYGVRANLKTEALIDLLLETQSAPPPSPIRRSVSTRRSSRAEPSRTASLVIHDIEEKREQEEETMSTRESTPIALEQPPPPPALPPVRTRKAKELQTRLGVGRPKAAGGAGARAVTRASSTQRSRRGKPSRMLNPVEPTIEEEPETTLSVGVNGSPGTPNVSPPPGAAGPSGSLATVSDAIISERISEAVAPLKAQLQEMEQELRSLHQRNAELLELKTQLSKLEDLEKRYALLEAEVKELRSESSKVSAIEEELKELKGGIAEQRLTPLPSTPKAKSPKIPLINQGVLPSAFKAATYPPINDDVSPLNTPRREVSTAPSTLPHPQSTATTLGKRPRDSGTSDMTGILEEGEQDGFSEEELARKVLRPNKKRQRLSVTVDPPVAGPSRRPSDVAAQLSAPRIPSFTVYNGVEEGFDENFVDQPPPNNPLPDFFAPSPPLNSSSRPGTGSSHQEENQNPFNFNFVPMSSTPAGPSGPPASFMPPFPFPEPPNSPSPASNSIGYLGRVQDDRTDIFKSFGLPSPRRPRFPESESDETVDPAVLGGRGTSNGKQREVSSNDVAAGLGLTMVRTASATDPMNFPEPPPAKKTMYGTELEDETRFGDFGVEGVASGFWSGRR</sequence>
<evidence type="ECO:0000256" key="2">
    <source>
        <dbReference type="SAM" id="MobiDB-lite"/>
    </source>
</evidence>
<evidence type="ECO:0000313" key="3">
    <source>
        <dbReference type="EMBL" id="EAU92847.2"/>
    </source>
</evidence>
<accession>A8N1U1</accession>
<gene>
    <name evidence="3" type="ORF">CC1G_03634</name>
</gene>
<dbReference type="OMA" id="MKRTMYG"/>
<dbReference type="KEGG" id="cci:CC1G_03634"/>
<feature type="compositionally biased region" description="Polar residues" evidence="2">
    <location>
        <begin position="340"/>
        <end position="354"/>
    </location>
</feature>
<evidence type="ECO:0000313" key="4">
    <source>
        <dbReference type="Proteomes" id="UP000001861"/>
    </source>
</evidence>
<feature type="compositionally biased region" description="Low complexity" evidence="2">
    <location>
        <begin position="478"/>
        <end position="495"/>
    </location>
</feature>
<feature type="compositionally biased region" description="Low complexity" evidence="2">
    <location>
        <begin position="123"/>
        <end position="141"/>
    </location>
</feature>